<evidence type="ECO:0000259" key="2">
    <source>
        <dbReference type="Pfam" id="PF11181"/>
    </source>
</evidence>
<dbReference type="GeneID" id="79051347"/>
<comment type="caution">
    <text evidence="3">The sequence shown here is derived from an EMBL/GenBank/DDBJ whole genome shotgun (WGS) entry which is preliminary data.</text>
</comment>
<proteinExistence type="inferred from homology"/>
<keyword evidence="4" id="KW-1185">Reference proteome</keyword>
<evidence type="ECO:0000256" key="1">
    <source>
        <dbReference type="ARBA" id="ARBA00008128"/>
    </source>
</evidence>
<gene>
    <name evidence="3" type="ORF">BU112_03030</name>
</gene>
<dbReference type="EMBL" id="QXUF01000013">
    <property type="protein sequence ID" value="RIN02275.1"/>
    <property type="molecule type" value="Genomic_DNA"/>
</dbReference>
<feature type="domain" description="General stress protein 17M-like" evidence="2">
    <location>
        <begin position="3"/>
        <end position="95"/>
    </location>
</feature>
<dbReference type="InterPro" id="IPR025889">
    <property type="entry name" value="GSP17M-like_dom"/>
</dbReference>
<dbReference type="RefSeq" id="WP_039067530.1">
    <property type="nucleotide sequence ID" value="NZ_CP068712.1"/>
</dbReference>
<dbReference type="Proteomes" id="UP000286317">
    <property type="component" value="Unassembled WGS sequence"/>
</dbReference>
<protein>
    <submittedName>
        <fullName evidence="3">General stress protein</fullName>
    </submittedName>
</protein>
<name>A0A418IHS0_9STAP</name>
<evidence type="ECO:0000313" key="4">
    <source>
        <dbReference type="Proteomes" id="UP000286317"/>
    </source>
</evidence>
<comment type="similarity">
    <text evidence="1">Belongs to the UPF0355 family.</text>
</comment>
<dbReference type="AlphaFoldDB" id="A0A418IHS0"/>
<accession>A0A418IHS0</accession>
<dbReference type="Pfam" id="PF11181">
    <property type="entry name" value="YflT"/>
    <property type="match status" value="1"/>
</dbReference>
<reference evidence="3 4" key="1">
    <citation type="journal article" date="2016" name="Front. Microbiol.">
        <title>Comprehensive Phylogenetic Analysis of Bovine Non-aureus Staphylococci Species Based on Whole-Genome Sequencing.</title>
        <authorList>
            <person name="Naushad S."/>
            <person name="Barkema H.W."/>
            <person name="Luby C."/>
            <person name="Condas L.A."/>
            <person name="Nobrega D.B."/>
            <person name="Carson D.A."/>
            <person name="De Buck J."/>
        </authorList>
    </citation>
    <scope>NUCLEOTIDE SEQUENCE [LARGE SCALE GENOMIC DNA]</scope>
    <source>
        <strain evidence="3 4">SNUC 4554</strain>
    </source>
</reference>
<evidence type="ECO:0000313" key="3">
    <source>
        <dbReference type="EMBL" id="RIN02275.1"/>
    </source>
</evidence>
<organism evidence="3 4">
    <name type="scientific">Staphylococcus shinii</name>
    <dbReference type="NCBI Taxonomy" id="2912228"/>
    <lineage>
        <taxon>Bacteria</taxon>
        <taxon>Bacillati</taxon>
        <taxon>Bacillota</taxon>
        <taxon>Bacilli</taxon>
        <taxon>Bacillales</taxon>
        <taxon>Staphylococcaceae</taxon>
        <taxon>Staphylococcus</taxon>
    </lineage>
</organism>
<sequence length="110" mass="12520">MTPIVKVYSNDEEIEVNINTLKDQKINAKDVFVLTHDPDRTERIVNNTEVSGINYNRSNVGDEVAKQGNQLREKLQTLGVSEEDSQKYEELMDQGKVLLIVTDSRARDVL</sequence>
<dbReference type="OrthoDB" id="2353304at2"/>